<reference evidence="9 10" key="1">
    <citation type="submission" date="2023-01" db="EMBL/GenBank/DDBJ databases">
        <title>Exploring GABA producing Bacteroides strains toward improving mental health.</title>
        <authorList>
            <person name="Yousuf B."/>
            <person name="Bouhlel N.E."/>
            <person name="Mottawea W."/>
            <person name="Hammami R."/>
        </authorList>
    </citation>
    <scope>NUCLEOTIDE SEQUENCE [LARGE SCALE GENOMIC DNA]</scope>
    <source>
        <strain evidence="9 10">UO.H1054</strain>
    </source>
</reference>
<keyword evidence="9" id="KW-0012">Acyltransferase</keyword>
<organism evidence="9 10">
    <name type="scientific">Bacteroides zhangwenhongii</name>
    <dbReference type="NCBI Taxonomy" id="2650157"/>
    <lineage>
        <taxon>Bacteria</taxon>
        <taxon>Pseudomonadati</taxon>
        <taxon>Bacteroidota</taxon>
        <taxon>Bacteroidia</taxon>
        <taxon>Bacteroidales</taxon>
        <taxon>Bacteroidaceae</taxon>
        <taxon>Bacteroides</taxon>
    </lineage>
</organism>
<feature type="transmembrane region" description="Helical" evidence="7">
    <location>
        <begin position="152"/>
        <end position="171"/>
    </location>
</feature>
<feature type="transmembrane region" description="Helical" evidence="7">
    <location>
        <begin position="12"/>
        <end position="30"/>
    </location>
</feature>
<evidence type="ECO:0000256" key="4">
    <source>
        <dbReference type="ARBA" id="ARBA00022692"/>
    </source>
</evidence>
<sequence>MNKEIRLNDIVILRAISIILVVFVHCYYIYNYGILSDIETVDLTILRIINLDILGRFRMPMFIFISGFLFSFLHYEKHKYPKFTDLLSNKFKRLLIPYCVFFPVTAWSLGLFEQDSHINILYPIGHLWFLLMLFWCFIFTKMIVAYKVDNTYSIGIIIFLAYIFAFISHLFPDILGLNDFANKYIYFFCRIYLLQI</sequence>
<comment type="subcellular location">
    <subcellularLocation>
        <location evidence="1">Cell membrane</location>
        <topology evidence="1">Multi-pass membrane protein</topology>
    </subcellularLocation>
</comment>
<keyword evidence="9" id="KW-0808">Transferase</keyword>
<dbReference type="Proteomes" id="UP001215398">
    <property type="component" value="Unassembled WGS sequence"/>
</dbReference>
<comment type="caution">
    <text evidence="9">The sequence shown here is derived from an EMBL/GenBank/DDBJ whole genome shotgun (WGS) entry which is preliminary data.</text>
</comment>
<keyword evidence="4 7" id="KW-0812">Transmembrane</keyword>
<accession>A0ABT5HC54</accession>
<feature type="domain" description="Acyltransferase 3" evidence="8">
    <location>
        <begin position="12"/>
        <end position="185"/>
    </location>
</feature>
<evidence type="ECO:0000313" key="9">
    <source>
        <dbReference type="EMBL" id="MDC7137541.1"/>
    </source>
</evidence>
<dbReference type="PANTHER" id="PTHR40074">
    <property type="entry name" value="O-ACETYLTRANSFERASE WECH"/>
    <property type="match status" value="1"/>
</dbReference>
<feature type="transmembrane region" description="Helical" evidence="7">
    <location>
        <begin position="95"/>
        <end position="112"/>
    </location>
</feature>
<name>A0ABT5HC54_9BACE</name>
<keyword evidence="3" id="KW-1003">Cell membrane</keyword>
<evidence type="ECO:0000256" key="5">
    <source>
        <dbReference type="ARBA" id="ARBA00022989"/>
    </source>
</evidence>
<dbReference type="Pfam" id="PF01757">
    <property type="entry name" value="Acyl_transf_3"/>
    <property type="match status" value="1"/>
</dbReference>
<dbReference type="InterPro" id="IPR002656">
    <property type="entry name" value="Acyl_transf_3_dom"/>
</dbReference>
<evidence type="ECO:0000256" key="7">
    <source>
        <dbReference type="SAM" id="Phobius"/>
    </source>
</evidence>
<dbReference type="RefSeq" id="WP_272720834.1">
    <property type="nucleotide sequence ID" value="NZ_JAQPYS010000082.1"/>
</dbReference>
<dbReference type="PANTHER" id="PTHR40074:SF2">
    <property type="entry name" value="O-ACETYLTRANSFERASE WECH"/>
    <property type="match status" value="1"/>
</dbReference>
<keyword evidence="6 7" id="KW-0472">Membrane</keyword>
<proteinExistence type="inferred from homology"/>
<feature type="transmembrane region" description="Helical" evidence="7">
    <location>
        <begin position="57"/>
        <end position="75"/>
    </location>
</feature>
<protein>
    <submittedName>
        <fullName evidence="9">Acyltransferase family protein</fullName>
    </submittedName>
</protein>
<keyword evidence="10" id="KW-1185">Reference proteome</keyword>
<comment type="similarity">
    <text evidence="2">Belongs to the acyltransferase 3 family.</text>
</comment>
<evidence type="ECO:0000256" key="3">
    <source>
        <dbReference type="ARBA" id="ARBA00022475"/>
    </source>
</evidence>
<dbReference type="GO" id="GO:0016746">
    <property type="term" value="F:acyltransferase activity"/>
    <property type="evidence" value="ECO:0007669"/>
    <property type="project" value="UniProtKB-KW"/>
</dbReference>
<feature type="transmembrane region" description="Helical" evidence="7">
    <location>
        <begin position="118"/>
        <end position="140"/>
    </location>
</feature>
<evidence type="ECO:0000313" key="10">
    <source>
        <dbReference type="Proteomes" id="UP001215398"/>
    </source>
</evidence>
<evidence type="ECO:0000256" key="2">
    <source>
        <dbReference type="ARBA" id="ARBA00007400"/>
    </source>
</evidence>
<evidence type="ECO:0000256" key="1">
    <source>
        <dbReference type="ARBA" id="ARBA00004651"/>
    </source>
</evidence>
<keyword evidence="5 7" id="KW-1133">Transmembrane helix</keyword>
<dbReference type="EMBL" id="JAQPYS010000082">
    <property type="protein sequence ID" value="MDC7137541.1"/>
    <property type="molecule type" value="Genomic_DNA"/>
</dbReference>
<evidence type="ECO:0000256" key="6">
    <source>
        <dbReference type="ARBA" id="ARBA00023136"/>
    </source>
</evidence>
<gene>
    <name evidence="9" type="ORF">PQG98_14515</name>
</gene>
<evidence type="ECO:0000259" key="8">
    <source>
        <dbReference type="Pfam" id="PF01757"/>
    </source>
</evidence>